<protein>
    <submittedName>
        <fullName evidence="2">Uncharacterized protein</fullName>
    </submittedName>
</protein>
<evidence type="ECO:0000313" key="2">
    <source>
        <dbReference type="EMBL" id="KAF9501867.1"/>
    </source>
</evidence>
<proteinExistence type="predicted"/>
<reference evidence="2" key="1">
    <citation type="submission" date="2020-11" db="EMBL/GenBank/DDBJ databases">
        <authorList>
            <consortium name="DOE Joint Genome Institute"/>
            <person name="Ahrendt S."/>
            <person name="Riley R."/>
            <person name="Andreopoulos W."/>
            <person name="Labutti K."/>
            <person name="Pangilinan J."/>
            <person name="Ruiz-Duenas F.J."/>
            <person name="Barrasa J.M."/>
            <person name="Sanchez-Garcia M."/>
            <person name="Camarero S."/>
            <person name="Miyauchi S."/>
            <person name="Serrano A."/>
            <person name="Linde D."/>
            <person name="Babiker R."/>
            <person name="Drula E."/>
            <person name="Ayuso-Fernandez I."/>
            <person name="Pacheco R."/>
            <person name="Padilla G."/>
            <person name="Ferreira P."/>
            <person name="Barriuso J."/>
            <person name="Kellner H."/>
            <person name="Castanera R."/>
            <person name="Alfaro M."/>
            <person name="Ramirez L."/>
            <person name="Pisabarro A.G."/>
            <person name="Kuo A."/>
            <person name="Tritt A."/>
            <person name="Lipzen A."/>
            <person name="He G."/>
            <person name="Yan M."/>
            <person name="Ng V."/>
            <person name="Cullen D."/>
            <person name="Martin F."/>
            <person name="Rosso M.-N."/>
            <person name="Henrissat B."/>
            <person name="Hibbett D."/>
            <person name="Martinez A.T."/>
            <person name="Grigoriev I.V."/>
        </authorList>
    </citation>
    <scope>NUCLEOTIDE SEQUENCE</scope>
    <source>
        <strain evidence="2">ATCC 90797</strain>
    </source>
</reference>
<dbReference type="EMBL" id="MU154522">
    <property type="protein sequence ID" value="KAF9501867.1"/>
    <property type="molecule type" value="Genomic_DNA"/>
</dbReference>
<gene>
    <name evidence="2" type="ORF">BDN71DRAFT_494100</name>
</gene>
<evidence type="ECO:0000313" key="3">
    <source>
        <dbReference type="Proteomes" id="UP000807025"/>
    </source>
</evidence>
<keyword evidence="3" id="KW-1185">Reference proteome</keyword>
<sequence length="265" mass="29112">MEVSSGRLGEASDTDDIPLSSDLGSPSLWPNWILSLSPPLPKDGIAAMAVSQADDPLDLDFKLNTNTNFEDLLLYSESAGLSPSSDWVLSLPDLDKVCSASGLDGLEDIAALFVSTCRFCGLVGCRTTILKEAARKIKITSRCPRVHRFSFAHALKPTNNQPSTSVPITCKLCEVEEETRCQPTYWKYALFAHIKQTHPQYWNNAENIPRNLPSYLVEKLTVTSEELALVHAKKMFSGPPIDPICRVDVLGTLPASLAKKPHMTK</sequence>
<dbReference type="AlphaFoldDB" id="A0A9P6A8E9"/>
<accession>A0A9P6A8E9</accession>
<evidence type="ECO:0000256" key="1">
    <source>
        <dbReference type="SAM" id="MobiDB-lite"/>
    </source>
</evidence>
<organism evidence="2 3">
    <name type="scientific">Pleurotus eryngii</name>
    <name type="common">Boletus of the steppes</name>
    <dbReference type="NCBI Taxonomy" id="5323"/>
    <lineage>
        <taxon>Eukaryota</taxon>
        <taxon>Fungi</taxon>
        <taxon>Dikarya</taxon>
        <taxon>Basidiomycota</taxon>
        <taxon>Agaricomycotina</taxon>
        <taxon>Agaricomycetes</taxon>
        <taxon>Agaricomycetidae</taxon>
        <taxon>Agaricales</taxon>
        <taxon>Pleurotineae</taxon>
        <taxon>Pleurotaceae</taxon>
        <taxon>Pleurotus</taxon>
    </lineage>
</organism>
<name>A0A9P6A8E9_PLEER</name>
<dbReference type="OrthoDB" id="3005541at2759"/>
<feature type="region of interest" description="Disordered" evidence="1">
    <location>
        <begin position="1"/>
        <end position="20"/>
    </location>
</feature>
<dbReference type="Proteomes" id="UP000807025">
    <property type="component" value="Unassembled WGS sequence"/>
</dbReference>
<comment type="caution">
    <text evidence="2">The sequence shown here is derived from an EMBL/GenBank/DDBJ whole genome shotgun (WGS) entry which is preliminary data.</text>
</comment>